<dbReference type="PANTHER" id="PTHR30273:SF2">
    <property type="entry name" value="PROTEIN FECR"/>
    <property type="match status" value="1"/>
</dbReference>
<dbReference type="InterPro" id="IPR012373">
    <property type="entry name" value="Ferrdict_sens_TM"/>
</dbReference>
<dbReference type="InterPro" id="IPR006860">
    <property type="entry name" value="FecR"/>
</dbReference>
<dbReference type="PANTHER" id="PTHR30273">
    <property type="entry name" value="PERIPLASMIC SIGNAL SENSOR AND SIGMA FACTOR ACTIVATOR FECR-RELATED"/>
    <property type="match status" value="1"/>
</dbReference>
<reference evidence="4" key="1">
    <citation type="submission" date="2023-06" db="EMBL/GenBank/DDBJ databases">
        <title>Genomic of Agaribacillus aureum.</title>
        <authorList>
            <person name="Wang G."/>
        </authorList>
    </citation>
    <scope>NUCLEOTIDE SEQUENCE</scope>
    <source>
        <strain evidence="4">BMA12</strain>
    </source>
</reference>
<keyword evidence="1" id="KW-0812">Transmembrane</keyword>
<dbReference type="EMBL" id="JAUJEB010000003">
    <property type="protein sequence ID" value="MDN5213769.1"/>
    <property type="molecule type" value="Genomic_DNA"/>
</dbReference>
<evidence type="ECO:0000259" key="2">
    <source>
        <dbReference type="Pfam" id="PF04773"/>
    </source>
</evidence>
<proteinExistence type="predicted"/>
<keyword evidence="1" id="KW-1133">Transmembrane helix</keyword>
<dbReference type="PIRSF" id="PIRSF018266">
    <property type="entry name" value="FecR"/>
    <property type="match status" value="1"/>
</dbReference>
<name>A0ABT8L7N8_9BACT</name>
<dbReference type="Pfam" id="PF16344">
    <property type="entry name" value="FecR_C"/>
    <property type="match status" value="1"/>
</dbReference>
<dbReference type="InterPro" id="IPR032508">
    <property type="entry name" value="FecR_C"/>
</dbReference>
<dbReference type="Pfam" id="PF04773">
    <property type="entry name" value="FecR"/>
    <property type="match status" value="1"/>
</dbReference>
<keyword evidence="1" id="KW-0472">Membrane</keyword>
<gene>
    <name evidence="4" type="ORF">QQ020_16975</name>
</gene>
<keyword evidence="5" id="KW-1185">Reference proteome</keyword>
<evidence type="ECO:0000256" key="1">
    <source>
        <dbReference type="SAM" id="Phobius"/>
    </source>
</evidence>
<dbReference type="Gene3D" id="2.60.120.1440">
    <property type="match status" value="1"/>
</dbReference>
<accession>A0ABT8L7N8</accession>
<protein>
    <submittedName>
        <fullName evidence="4">FecR domain-containing protein</fullName>
    </submittedName>
</protein>
<dbReference type="RefSeq" id="WP_346759107.1">
    <property type="nucleotide sequence ID" value="NZ_JAUJEB010000003.1"/>
</dbReference>
<dbReference type="Gene3D" id="3.55.50.30">
    <property type="match status" value="1"/>
</dbReference>
<evidence type="ECO:0000313" key="4">
    <source>
        <dbReference type="EMBL" id="MDN5213769.1"/>
    </source>
</evidence>
<feature type="domain" description="Protein FecR C-terminal" evidence="3">
    <location>
        <begin position="289"/>
        <end position="357"/>
    </location>
</feature>
<feature type="domain" description="FecR protein" evidence="2">
    <location>
        <begin position="154"/>
        <end position="243"/>
    </location>
</feature>
<feature type="transmembrane region" description="Helical" evidence="1">
    <location>
        <begin position="113"/>
        <end position="131"/>
    </location>
</feature>
<comment type="caution">
    <text evidence="4">The sequence shown here is derived from an EMBL/GenBank/DDBJ whole genome shotgun (WGS) entry which is preliminary data.</text>
</comment>
<dbReference type="Proteomes" id="UP001172083">
    <property type="component" value="Unassembled WGS sequence"/>
</dbReference>
<evidence type="ECO:0000313" key="5">
    <source>
        <dbReference type="Proteomes" id="UP001172083"/>
    </source>
</evidence>
<organism evidence="4 5">
    <name type="scientific">Agaribacillus aureus</name>
    <dbReference type="NCBI Taxonomy" id="3051825"/>
    <lineage>
        <taxon>Bacteria</taxon>
        <taxon>Pseudomonadati</taxon>
        <taxon>Bacteroidota</taxon>
        <taxon>Cytophagia</taxon>
        <taxon>Cytophagales</taxon>
        <taxon>Splendidivirgaceae</taxon>
        <taxon>Agaribacillus</taxon>
    </lineage>
</organism>
<sequence>MYKNFDIEDFVRDDKFREWVLRPNPEINYFWEKWLLQNADKAEIINDARQIILATKFQRHEISPGNRERLWEKIDRSNQTFDQQTQLPKTVNIKPLYPSDTNKPDRSKPIRRIAYGTIAAAVALVFLIFNWQQPKSEEVAAKPEARLIVKSNSPGQKSELRLPDGSIVYLNAESSLRYVEYFQEDKRQVFLQGEAFFQVVKDSLRPFTVFTKNLATTALGTSFNIQAFGEKEQIKVALITGKVIVRDTVTNNSLSLDPGEGMVLKEPAAEMSKNNIDIEKTLYWKNQTIHFDNTDFYEAIDYLERWYGVQFEIENYSQKAPLTCSGVYKNQSLDNVLNILGFALNFDYEIDKKKINIMFKSK</sequence>
<evidence type="ECO:0000259" key="3">
    <source>
        <dbReference type="Pfam" id="PF16344"/>
    </source>
</evidence>